<comment type="caution">
    <text evidence="3">The sequence shown here is derived from an EMBL/GenBank/DDBJ whole genome shotgun (WGS) entry which is preliminary data.</text>
</comment>
<dbReference type="InterPro" id="IPR013320">
    <property type="entry name" value="ConA-like_dom_sf"/>
</dbReference>
<dbReference type="PROSITE" id="PS50060">
    <property type="entry name" value="MAM_2"/>
    <property type="match status" value="1"/>
</dbReference>
<dbReference type="Pfam" id="PF00629">
    <property type="entry name" value="MAM"/>
    <property type="match status" value="1"/>
</dbReference>
<dbReference type="Gene3D" id="2.60.120.200">
    <property type="match status" value="1"/>
</dbReference>
<dbReference type="SUPFAM" id="SSF49899">
    <property type="entry name" value="Concanavalin A-like lectins/glucanases"/>
    <property type="match status" value="1"/>
</dbReference>
<dbReference type="CDD" id="cd06263">
    <property type="entry name" value="MAM"/>
    <property type="match status" value="1"/>
</dbReference>
<gene>
    <name evidence="3" type="ORF">HJG59_012046</name>
</gene>
<keyword evidence="4" id="KW-1185">Reference proteome</keyword>
<evidence type="ECO:0000313" key="3">
    <source>
        <dbReference type="EMBL" id="KAF6501344.1"/>
    </source>
</evidence>
<feature type="transmembrane region" description="Helical" evidence="1">
    <location>
        <begin position="92"/>
        <end position="111"/>
    </location>
</feature>
<evidence type="ECO:0000313" key="4">
    <source>
        <dbReference type="Proteomes" id="UP000550707"/>
    </source>
</evidence>
<dbReference type="Proteomes" id="UP000550707">
    <property type="component" value="Unassembled WGS sequence"/>
</dbReference>
<keyword evidence="1" id="KW-1133">Transmembrane helix</keyword>
<protein>
    <submittedName>
        <fullName evidence="3">MAM domain containing glycosylphosphatidylinositol anchor 2</fullName>
    </submittedName>
</protein>
<evidence type="ECO:0000256" key="1">
    <source>
        <dbReference type="SAM" id="Phobius"/>
    </source>
</evidence>
<name>A0A7J8JWQ6_MOLMO</name>
<organism evidence="3 4">
    <name type="scientific">Molossus molossus</name>
    <name type="common">Pallas' mastiff bat</name>
    <name type="synonym">Vespertilio molossus</name>
    <dbReference type="NCBI Taxonomy" id="27622"/>
    <lineage>
        <taxon>Eukaryota</taxon>
        <taxon>Metazoa</taxon>
        <taxon>Chordata</taxon>
        <taxon>Craniata</taxon>
        <taxon>Vertebrata</taxon>
        <taxon>Euteleostomi</taxon>
        <taxon>Mammalia</taxon>
        <taxon>Eutheria</taxon>
        <taxon>Laurasiatheria</taxon>
        <taxon>Chiroptera</taxon>
        <taxon>Yangochiroptera</taxon>
        <taxon>Molossidae</taxon>
        <taxon>Molossus</taxon>
    </lineage>
</organism>
<keyword evidence="1" id="KW-0812">Transmembrane</keyword>
<dbReference type="PANTHER" id="PTHR23282:SF137">
    <property type="entry name" value="MAM DOMAIN-CONTAINING GLYCOSYLPHOSPHATIDYLINOSITOL ANCHOR PROTEIN 2"/>
    <property type="match status" value="1"/>
</dbReference>
<dbReference type="EMBL" id="JACASF010000001">
    <property type="protein sequence ID" value="KAF6501344.1"/>
    <property type="molecule type" value="Genomic_DNA"/>
</dbReference>
<dbReference type="PANTHER" id="PTHR23282">
    <property type="entry name" value="APICAL ENDOSOMAL GLYCOPROTEIN PRECURSOR"/>
    <property type="match status" value="1"/>
</dbReference>
<feature type="domain" description="MAM" evidence="2">
    <location>
        <begin position="1"/>
        <end position="80"/>
    </location>
</feature>
<proteinExistence type="predicted"/>
<keyword evidence="1" id="KW-0472">Membrane</keyword>
<dbReference type="GO" id="GO:0016020">
    <property type="term" value="C:membrane"/>
    <property type="evidence" value="ECO:0007669"/>
    <property type="project" value="InterPro"/>
</dbReference>
<dbReference type="InterPro" id="IPR000998">
    <property type="entry name" value="MAM_dom"/>
</dbReference>
<reference evidence="3 4" key="1">
    <citation type="journal article" date="2020" name="Nature">
        <title>Six reference-quality genomes reveal evolution of bat adaptations.</title>
        <authorList>
            <person name="Jebb D."/>
            <person name="Huang Z."/>
            <person name="Pippel M."/>
            <person name="Hughes G.M."/>
            <person name="Lavrichenko K."/>
            <person name="Devanna P."/>
            <person name="Winkler S."/>
            <person name="Jermiin L.S."/>
            <person name="Skirmuntt E.C."/>
            <person name="Katzourakis A."/>
            <person name="Burkitt-Gray L."/>
            <person name="Ray D.A."/>
            <person name="Sullivan K.A.M."/>
            <person name="Roscito J.G."/>
            <person name="Kirilenko B.M."/>
            <person name="Davalos L.M."/>
            <person name="Corthals A.P."/>
            <person name="Power M.L."/>
            <person name="Jones G."/>
            <person name="Ransome R.D."/>
            <person name="Dechmann D.K.N."/>
            <person name="Locatelli A.G."/>
            <person name="Puechmaille S.J."/>
            <person name="Fedrigo O."/>
            <person name="Jarvis E.D."/>
            <person name="Hiller M."/>
            <person name="Vernes S.C."/>
            <person name="Myers E.W."/>
            <person name="Teeling E.C."/>
        </authorList>
    </citation>
    <scope>NUCLEOTIDE SEQUENCE [LARGE SCALE GENOMIC DNA]</scope>
    <source>
        <strain evidence="3">MMolMol1</strain>
        <tissue evidence="3">Muscle</tissue>
    </source>
</reference>
<dbReference type="InterPro" id="IPR051560">
    <property type="entry name" value="MAM_domain-containing"/>
</dbReference>
<accession>A0A7J8JWQ6</accession>
<evidence type="ECO:0000259" key="2">
    <source>
        <dbReference type="PROSITE" id="PS50060"/>
    </source>
</evidence>
<sequence length="115" mass="12651">MFSNGENSVLNVYLRLKGQTTIENPLWSSSGNKGQRWNEAHVNIYPITSFQLIFEGIRGPGIEGDIAIDDVSIAEGECAKQDLTTKNSVDGAVGILVHIWLFPVIVLISILSPRR</sequence>
<dbReference type="AlphaFoldDB" id="A0A7J8JWQ6"/>